<dbReference type="EMBL" id="VJMJ01000310">
    <property type="protein sequence ID" value="KAF0723304.1"/>
    <property type="molecule type" value="Genomic_DNA"/>
</dbReference>
<comment type="caution">
    <text evidence="1">The sequence shown here is derived from an EMBL/GenBank/DDBJ whole genome shotgun (WGS) entry which is preliminary data.</text>
</comment>
<evidence type="ECO:0000313" key="1">
    <source>
        <dbReference type="EMBL" id="KAF0723304.1"/>
    </source>
</evidence>
<organism evidence="1 2">
    <name type="scientific">Aphanomyces euteiches</name>
    <dbReference type="NCBI Taxonomy" id="100861"/>
    <lineage>
        <taxon>Eukaryota</taxon>
        <taxon>Sar</taxon>
        <taxon>Stramenopiles</taxon>
        <taxon>Oomycota</taxon>
        <taxon>Saprolegniomycetes</taxon>
        <taxon>Saprolegniales</taxon>
        <taxon>Verrucalvaceae</taxon>
        <taxon>Aphanomyces</taxon>
    </lineage>
</organism>
<accession>A0A6G0W7R7</accession>
<protein>
    <submittedName>
        <fullName evidence="1">Uncharacterized protein</fullName>
    </submittedName>
</protein>
<sequence>MHCIYSLVTQEKMQFHYVKDNVSHHAGGAYPIAVRLWIVWIRCASDMLAVKRCFSTAVNLKDFNVLAAELRAIAKTQPKMEMPDTQLLKSLGRDDLVHAIRKKHGGFMSVAQKLGWHIETSNGLDMHKKLATRQKRREARLLELKKHNVF</sequence>
<dbReference type="VEuPathDB" id="FungiDB:AeMF1_020039"/>
<proteinExistence type="predicted"/>
<gene>
    <name evidence="1" type="ORF">Ae201684_017745</name>
</gene>
<keyword evidence="2" id="KW-1185">Reference proteome</keyword>
<reference evidence="1 2" key="1">
    <citation type="submission" date="2019-07" db="EMBL/GenBank/DDBJ databases">
        <title>Genomics analysis of Aphanomyces spp. identifies a new class of oomycete effector associated with host adaptation.</title>
        <authorList>
            <person name="Gaulin E."/>
        </authorList>
    </citation>
    <scope>NUCLEOTIDE SEQUENCE [LARGE SCALE GENOMIC DNA]</scope>
    <source>
        <strain evidence="1 2">ATCC 201684</strain>
    </source>
</reference>
<dbReference type="AlphaFoldDB" id="A0A6G0W7R7"/>
<dbReference type="Proteomes" id="UP000481153">
    <property type="component" value="Unassembled WGS sequence"/>
</dbReference>
<evidence type="ECO:0000313" key="2">
    <source>
        <dbReference type="Proteomes" id="UP000481153"/>
    </source>
</evidence>
<name>A0A6G0W7R7_9STRA</name>